<dbReference type="EMBL" id="LR590464">
    <property type="protein sequence ID" value="VTP69625.1"/>
    <property type="molecule type" value="Genomic_DNA"/>
</dbReference>
<dbReference type="AlphaFoldDB" id="A0A4U9I060"/>
<evidence type="ECO:0000256" key="1">
    <source>
        <dbReference type="SAM" id="Phobius"/>
    </source>
</evidence>
<dbReference type="Proteomes" id="UP000310719">
    <property type="component" value="Chromosome"/>
</dbReference>
<keyword evidence="1" id="KW-0472">Membrane</keyword>
<reference evidence="2 3" key="1">
    <citation type="submission" date="2019-05" db="EMBL/GenBank/DDBJ databases">
        <authorList>
            <consortium name="Pathogen Informatics"/>
        </authorList>
    </citation>
    <scope>NUCLEOTIDE SEQUENCE [LARGE SCALE GENOMIC DNA]</scope>
    <source>
        <strain evidence="2 3">NCTC13032</strain>
    </source>
</reference>
<organism evidence="2 3">
    <name type="scientific">Leclercia adecarboxylata</name>
    <dbReference type="NCBI Taxonomy" id="83655"/>
    <lineage>
        <taxon>Bacteria</taxon>
        <taxon>Pseudomonadati</taxon>
        <taxon>Pseudomonadota</taxon>
        <taxon>Gammaproteobacteria</taxon>
        <taxon>Enterobacterales</taxon>
        <taxon>Enterobacteriaceae</taxon>
        <taxon>Leclercia</taxon>
    </lineage>
</organism>
<accession>A0A4U9I060</accession>
<keyword evidence="1" id="KW-1133">Transmembrane helix</keyword>
<evidence type="ECO:0000313" key="3">
    <source>
        <dbReference type="Proteomes" id="UP000310719"/>
    </source>
</evidence>
<sequence length="89" mass="10091">MPPPGNLYHEKYRDMDPSTFKIFADAGYVGPEKLLPLIRRYRLVDLSDTASELLTENEKIRTCLDKARVFTILAPVAAMLISAVFLYAQ</sequence>
<evidence type="ECO:0000313" key="2">
    <source>
        <dbReference type="EMBL" id="VTP69625.1"/>
    </source>
</evidence>
<proteinExistence type="predicted"/>
<protein>
    <submittedName>
        <fullName evidence="2">Uncharacterized protein</fullName>
    </submittedName>
</protein>
<feature type="transmembrane region" description="Helical" evidence="1">
    <location>
        <begin position="69"/>
        <end position="88"/>
    </location>
</feature>
<keyword evidence="1" id="KW-0812">Transmembrane</keyword>
<gene>
    <name evidence="2" type="ORF">NCTC13032_04483</name>
</gene>
<name>A0A4U9I060_9ENTR</name>